<feature type="region of interest" description="Disordered" evidence="1">
    <location>
        <begin position="95"/>
        <end position="142"/>
    </location>
</feature>
<evidence type="ECO:0000313" key="3">
    <source>
        <dbReference type="Proteomes" id="UP001159641"/>
    </source>
</evidence>
<name>A0AB34GCD3_ESCRO</name>
<reference evidence="2 3" key="1">
    <citation type="submission" date="2022-11" db="EMBL/GenBank/DDBJ databases">
        <title>Whole genome sequence of Eschrichtius robustus ER-17-0199.</title>
        <authorList>
            <person name="Bruniche-Olsen A."/>
            <person name="Black A.N."/>
            <person name="Fields C.J."/>
            <person name="Walden K."/>
            <person name="Dewoody J.A."/>
        </authorList>
    </citation>
    <scope>NUCLEOTIDE SEQUENCE [LARGE SCALE GENOMIC DNA]</scope>
    <source>
        <strain evidence="2">ER-17-0199</strain>
        <tissue evidence="2">Blubber</tissue>
    </source>
</reference>
<dbReference type="AlphaFoldDB" id="A0AB34GCD3"/>
<evidence type="ECO:0000313" key="2">
    <source>
        <dbReference type="EMBL" id="KAJ8776982.1"/>
    </source>
</evidence>
<keyword evidence="3" id="KW-1185">Reference proteome</keyword>
<proteinExistence type="predicted"/>
<comment type="caution">
    <text evidence="2">The sequence shown here is derived from an EMBL/GenBank/DDBJ whole genome shotgun (WGS) entry which is preliminary data.</text>
</comment>
<protein>
    <submittedName>
        <fullName evidence="2">Uncharacterized protein</fullName>
    </submittedName>
</protein>
<sequence>MGLRGTTAILATPVIASSRPRVAFQPPARVRHRRAARRRPERCARRWRWRWRRLSAELCLRVRASPAPPGADGQSRRGERMVIRVFIASSSGFVAGQRGAGPAGGARRSPLCVSARCASGGGSRRRAGDPSPSDNEIGRGAK</sequence>
<gene>
    <name evidence="2" type="ORF">J1605_015000</name>
</gene>
<accession>A0AB34GCD3</accession>
<organism evidence="2 3">
    <name type="scientific">Eschrichtius robustus</name>
    <name type="common">California gray whale</name>
    <name type="synonym">Eschrichtius gibbosus</name>
    <dbReference type="NCBI Taxonomy" id="9764"/>
    <lineage>
        <taxon>Eukaryota</taxon>
        <taxon>Metazoa</taxon>
        <taxon>Chordata</taxon>
        <taxon>Craniata</taxon>
        <taxon>Vertebrata</taxon>
        <taxon>Euteleostomi</taxon>
        <taxon>Mammalia</taxon>
        <taxon>Eutheria</taxon>
        <taxon>Laurasiatheria</taxon>
        <taxon>Artiodactyla</taxon>
        <taxon>Whippomorpha</taxon>
        <taxon>Cetacea</taxon>
        <taxon>Mysticeti</taxon>
        <taxon>Eschrichtiidae</taxon>
        <taxon>Eschrichtius</taxon>
    </lineage>
</organism>
<dbReference type="Proteomes" id="UP001159641">
    <property type="component" value="Unassembled WGS sequence"/>
</dbReference>
<dbReference type="EMBL" id="JAIQCJ010002323">
    <property type="protein sequence ID" value="KAJ8776982.1"/>
    <property type="molecule type" value="Genomic_DNA"/>
</dbReference>
<evidence type="ECO:0000256" key="1">
    <source>
        <dbReference type="SAM" id="MobiDB-lite"/>
    </source>
</evidence>